<protein>
    <submittedName>
        <fullName evidence="1">Uncharacterized protein</fullName>
    </submittedName>
</protein>
<dbReference type="EMBL" id="QZEZ01000004">
    <property type="protein sequence ID" value="RJK95915.1"/>
    <property type="molecule type" value="Genomic_DNA"/>
</dbReference>
<sequence>MGLTGEPEASGVPLAAERDLANWLTQQVVDEARMRLGVEWELCGFPVLLLEGVADFPPWRPDLSPPASLLLPAQLSWFLASLRPGLHDLAVRDLLMAVEGACPPL</sequence>
<dbReference type="Proteomes" id="UP000265614">
    <property type="component" value="Unassembled WGS sequence"/>
</dbReference>
<dbReference type="RefSeq" id="WP_119950341.1">
    <property type="nucleotide sequence ID" value="NZ_QZEZ01000004.1"/>
</dbReference>
<evidence type="ECO:0000313" key="1">
    <source>
        <dbReference type="EMBL" id="RJK95915.1"/>
    </source>
</evidence>
<dbReference type="AlphaFoldDB" id="A0A3A3Z312"/>
<proteinExistence type="predicted"/>
<comment type="caution">
    <text evidence="1">The sequence shown here is derived from an EMBL/GenBank/DDBJ whole genome shotgun (WGS) entry which is preliminary data.</text>
</comment>
<keyword evidence="2" id="KW-1185">Reference proteome</keyword>
<accession>A0A3A3Z312</accession>
<organism evidence="1 2">
    <name type="scientific">Vallicoccus soli</name>
    <dbReference type="NCBI Taxonomy" id="2339232"/>
    <lineage>
        <taxon>Bacteria</taxon>
        <taxon>Bacillati</taxon>
        <taxon>Actinomycetota</taxon>
        <taxon>Actinomycetes</taxon>
        <taxon>Motilibacterales</taxon>
        <taxon>Vallicoccaceae</taxon>
        <taxon>Vallicoccus</taxon>
    </lineage>
</organism>
<evidence type="ECO:0000313" key="2">
    <source>
        <dbReference type="Proteomes" id="UP000265614"/>
    </source>
</evidence>
<reference evidence="1 2" key="1">
    <citation type="submission" date="2018-09" db="EMBL/GenBank/DDBJ databases">
        <title>YIM 75000 draft genome.</title>
        <authorList>
            <person name="Tang S."/>
            <person name="Feng Y."/>
        </authorList>
    </citation>
    <scope>NUCLEOTIDE SEQUENCE [LARGE SCALE GENOMIC DNA]</scope>
    <source>
        <strain evidence="1 2">YIM 75000</strain>
    </source>
</reference>
<name>A0A3A3Z312_9ACTN</name>
<gene>
    <name evidence="1" type="ORF">D5H78_09955</name>
</gene>